<accession>A0ACC3SK12</accession>
<evidence type="ECO:0000313" key="1">
    <source>
        <dbReference type="EMBL" id="KAK8217282.1"/>
    </source>
</evidence>
<keyword evidence="2" id="KW-1185">Reference proteome</keyword>
<sequence>MAHVTATPLHKVPNYDDDVDFEALAIQDADFAELYHAADGKLDFQDPKAVQWIQDLLDTTSEAYDDHYDPAREVVGLDIGTGASSIYPLLGTSSRPTWTFYATDIDSKSLTYAQKNIDLNSLNSRIHIRRSTTDSPLIPLSALSVSSLDFTMCNPPFYSSAEDMAESYASKSAPPSAVCTGAEVEMICEGGDAGFVLRMVKESQALKTKVRWFTSMLGKLASVHQVVARLKEIGDVARSGELVQSILPLPTAQTVHTIGLSRQESADHLNTTLRGLNLDWVWHADGWTGIAIAKENVWSRSARRKHKRHAELVDHADDGKDMKMEYDGANEHIALAVRILVRDGEMDVRWLRGEDYIVFESFCGMLKRAMRPQRGP</sequence>
<proteinExistence type="predicted"/>
<name>A0ACC3SK12_9PEZI</name>
<dbReference type="Proteomes" id="UP001320706">
    <property type="component" value="Unassembled WGS sequence"/>
</dbReference>
<gene>
    <name evidence="1" type="ORF">M8818_001535</name>
</gene>
<dbReference type="EMBL" id="JAMKPW020000006">
    <property type="protein sequence ID" value="KAK8217282.1"/>
    <property type="molecule type" value="Genomic_DNA"/>
</dbReference>
<evidence type="ECO:0000313" key="2">
    <source>
        <dbReference type="Proteomes" id="UP001320706"/>
    </source>
</evidence>
<reference evidence="1" key="1">
    <citation type="submission" date="2024-02" db="EMBL/GenBank/DDBJ databases">
        <title>Metagenome Assembled Genome of Zalaria obscura JY119.</title>
        <authorList>
            <person name="Vighnesh L."/>
            <person name="Jagadeeshwari U."/>
            <person name="Venkata Ramana C."/>
            <person name="Sasikala C."/>
        </authorList>
    </citation>
    <scope>NUCLEOTIDE SEQUENCE</scope>
    <source>
        <strain evidence="1">JY119</strain>
    </source>
</reference>
<organism evidence="1 2">
    <name type="scientific">Zalaria obscura</name>
    <dbReference type="NCBI Taxonomy" id="2024903"/>
    <lineage>
        <taxon>Eukaryota</taxon>
        <taxon>Fungi</taxon>
        <taxon>Dikarya</taxon>
        <taxon>Ascomycota</taxon>
        <taxon>Pezizomycotina</taxon>
        <taxon>Dothideomycetes</taxon>
        <taxon>Dothideomycetidae</taxon>
        <taxon>Dothideales</taxon>
        <taxon>Zalariaceae</taxon>
        <taxon>Zalaria</taxon>
    </lineage>
</organism>
<protein>
    <submittedName>
        <fullName evidence="1">Uncharacterized protein</fullName>
    </submittedName>
</protein>
<comment type="caution">
    <text evidence="1">The sequence shown here is derived from an EMBL/GenBank/DDBJ whole genome shotgun (WGS) entry which is preliminary data.</text>
</comment>